<dbReference type="PANTHER" id="PTHR36762">
    <property type="entry name" value="LIGHT-REGULATED PROTEIN 1, CHLOROPLASTIC"/>
    <property type="match status" value="1"/>
</dbReference>
<accession>W9RP05</accession>
<evidence type="ECO:0000313" key="2">
    <source>
        <dbReference type="Proteomes" id="UP000030645"/>
    </source>
</evidence>
<dbReference type="eggNOG" id="ENOG502SUWN">
    <property type="taxonomic scope" value="Eukaryota"/>
</dbReference>
<reference evidence="2" key="1">
    <citation type="submission" date="2013-01" db="EMBL/GenBank/DDBJ databases">
        <title>Draft Genome Sequence of a Mulberry Tree, Morus notabilis C.K. Schneid.</title>
        <authorList>
            <person name="He N."/>
            <person name="Zhao S."/>
        </authorList>
    </citation>
    <scope>NUCLEOTIDE SEQUENCE</scope>
</reference>
<name>W9RP05_9ROSA</name>
<dbReference type="PANTHER" id="PTHR36762:SF6">
    <property type="entry name" value="LIGHT-REGULATED PROTEIN"/>
    <property type="match status" value="1"/>
</dbReference>
<dbReference type="EMBL" id="KE344457">
    <property type="protein sequence ID" value="EXB62838.1"/>
    <property type="molecule type" value="Genomic_DNA"/>
</dbReference>
<dbReference type="GO" id="GO:0009507">
    <property type="term" value="C:chloroplast"/>
    <property type="evidence" value="ECO:0007669"/>
    <property type="project" value="InterPro"/>
</dbReference>
<dbReference type="Pfam" id="PF07207">
    <property type="entry name" value="Lir1"/>
    <property type="match status" value="1"/>
</dbReference>
<gene>
    <name evidence="1" type="ORF">L484_008688</name>
</gene>
<dbReference type="Proteomes" id="UP000030645">
    <property type="component" value="Unassembled WGS sequence"/>
</dbReference>
<organism evidence="1 2">
    <name type="scientific">Morus notabilis</name>
    <dbReference type="NCBI Taxonomy" id="981085"/>
    <lineage>
        <taxon>Eukaryota</taxon>
        <taxon>Viridiplantae</taxon>
        <taxon>Streptophyta</taxon>
        <taxon>Embryophyta</taxon>
        <taxon>Tracheophyta</taxon>
        <taxon>Spermatophyta</taxon>
        <taxon>Magnoliopsida</taxon>
        <taxon>eudicotyledons</taxon>
        <taxon>Gunneridae</taxon>
        <taxon>Pentapetalae</taxon>
        <taxon>rosids</taxon>
        <taxon>fabids</taxon>
        <taxon>Rosales</taxon>
        <taxon>Moraceae</taxon>
        <taxon>Moreae</taxon>
        <taxon>Morus</taxon>
    </lineage>
</organism>
<keyword evidence="2" id="KW-1185">Reference proteome</keyword>
<dbReference type="AlphaFoldDB" id="W9RP05"/>
<evidence type="ECO:0000313" key="1">
    <source>
        <dbReference type="EMBL" id="EXB62838.1"/>
    </source>
</evidence>
<sequence>MQAALSISPTLLPLTPSKNISQPAIFSPNLLDSSAARRSVVKATAVTYDTSTVDYNSVFSVFPAEACETIGGEACWAGMFPEAKLQQQAKSSRPTAPQHALVYKGKEEYSTKSQKRGEKLVEAHRIPVRAANGDRREYKRFWTLELEKRRVQHGYTGVFDLRF</sequence>
<proteinExistence type="predicted"/>
<protein>
    <submittedName>
        <fullName evidence="1">Uncharacterized protein</fullName>
    </submittedName>
</protein>
<dbReference type="InterPro" id="IPR009856">
    <property type="entry name" value="Lir1"/>
</dbReference>
<dbReference type="STRING" id="981085.W9RP05"/>